<comment type="caution">
    <text evidence="8">The sequence shown here is derived from an EMBL/GenBank/DDBJ whole genome shotgun (WGS) entry which is preliminary data.</text>
</comment>
<proteinExistence type="predicted"/>
<feature type="compositionally biased region" description="Polar residues" evidence="5">
    <location>
        <begin position="192"/>
        <end position="205"/>
    </location>
</feature>
<evidence type="ECO:0000313" key="8">
    <source>
        <dbReference type="EMBL" id="OQE27531.1"/>
    </source>
</evidence>
<dbReference type="EMBL" id="MLKD01000004">
    <property type="protein sequence ID" value="OQE27531.1"/>
    <property type="molecule type" value="Genomic_DNA"/>
</dbReference>
<dbReference type="OrthoDB" id="4362982at2759"/>
<keyword evidence="4 6" id="KW-0472">Membrane</keyword>
<sequence>MRAIHLISLLQCLAYLPSASAWIYSWHSPNDTLLSFQDDKPLSCKSMDNPKKNVFNWEPQDGHWCMFVYSNPDCEEPSVGRTCKDYEWANHPSSQHILSFKVNNNTAAFSSTAAAAESTTEATSSSSATAATTTSPTSSASVTATNGPGSSGSKSSPSGGAIAGIVTGVLAAVAIAGLLIFFLCWRRRKNGTDPNSHARTESTSGMVELSQPDEEQQSPVSEKPMYKSQGLRELTGSTGVSEIGSETERYEIGTEKHQSIPERYELDGAQYNLDRKN</sequence>
<evidence type="ECO:0000256" key="3">
    <source>
        <dbReference type="ARBA" id="ARBA00022989"/>
    </source>
</evidence>
<evidence type="ECO:0000256" key="5">
    <source>
        <dbReference type="SAM" id="MobiDB-lite"/>
    </source>
</evidence>
<evidence type="ECO:0000256" key="4">
    <source>
        <dbReference type="ARBA" id="ARBA00023136"/>
    </source>
</evidence>
<evidence type="ECO:0000256" key="1">
    <source>
        <dbReference type="ARBA" id="ARBA00004167"/>
    </source>
</evidence>
<feature type="transmembrane region" description="Helical" evidence="6">
    <location>
        <begin position="161"/>
        <end position="185"/>
    </location>
</feature>
<feature type="signal peptide" evidence="7">
    <location>
        <begin position="1"/>
        <end position="21"/>
    </location>
</feature>
<dbReference type="PANTHER" id="PTHR15549">
    <property type="entry name" value="PAIRED IMMUNOGLOBULIN-LIKE TYPE 2 RECEPTOR"/>
    <property type="match status" value="1"/>
</dbReference>
<keyword evidence="9" id="KW-1185">Reference proteome</keyword>
<name>A0A1V6TMN2_9EURO</name>
<organism evidence="8 9">
    <name type="scientific">Penicillium steckii</name>
    <dbReference type="NCBI Taxonomy" id="303698"/>
    <lineage>
        <taxon>Eukaryota</taxon>
        <taxon>Fungi</taxon>
        <taxon>Dikarya</taxon>
        <taxon>Ascomycota</taxon>
        <taxon>Pezizomycotina</taxon>
        <taxon>Eurotiomycetes</taxon>
        <taxon>Eurotiomycetidae</taxon>
        <taxon>Eurotiales</taxon>
        <taxon>Aspergillaceae</taxon>
        <taxon>Penicillium</taxon>
    </lineage>
</organism>
<evidence type="ECO:0000256" key="7">
    <source>
        <dbReference type="SAM" id="SignalP"/>
    </source>
</evidence>
<evidence type="ECO:0000313" key="9">
    <source>
        <dbReference type="Proteomes" id="UP000191285"/>
    </source>
</evidence>
<keyword evidence="3 6" id="KW-1133">Transmembrane helix</keyword>
<evidence type="ECO:0000256" key="6">
    <source>
        <dbReference type="SAM" id="Phobius"/>
    </source>
</evidence>
<dbReference type="Proteomes" id="UP000191285">
    <property type="component" value="Unassembled WGS sequence"/>
</dbReference>
<evidence type="ECO:0000256" key="2">
    <source>
        <dbReference type="ARBA" id="ARBA00022692"/>
    </source>
</evidence>
<reference evidence="9" key="1">
    <citation type="journal article" date="2017" name="Nat. Microbiol.">
        <title>Global analysis of biosynthetic gene clusters reveals vast potential of secondary metabolite production in Penicillium species.</title>
        <authorList>
            <person name="Nielsen J.C."/>
            <person name="Grijseels S."/>
            <person name="Prigent S."/>
            <person name="Ji B."/>
            <person name="Dainat J."/>
            <person name="Nielsen K.F."/>
            <person name="Frisvad J.C."/>
            <person name="Workman M."/>
            <person name="Nielsen J."/>
        </authorList>
    </citation>
    <scope>NUCLEOTIDE SEQUENCE [LARGE SCALE GENOMIC DNA]</scope>
    <source>
        <strain evidence="9">IBT 24891</strain>
    </source>
</reference>
<protein>
    <recommendedName>
        <fullName evidence="10">Mid2 domain-containing protein</fullName>
    </recommendedName>
</protein>
<dbReference type="STRING" id="303698.A0A1V6TMN2"/>
<dbReference type="AlphaFoldDB" id="A0A1V6TMN2"/>
<keyword evidence="7" id="KW-0732">Signal</keyword>
<dbReference type="GO" id="GO:0071944">
    <property type="term" value="C:cell periphery"/>
    <property type="evidence" value="ECO:0007669"/>
    <property type="project" value="UniProtKB-ARBA"/>
</dbReference>
<evidence type="ECO:0008006" key="10">
    <source>
        <dbReference type="Google" id="ProtNLM"/>
    </source>
</evidence>
<comment type="subcellular location">
    <subcellularLocation>
        <location evidence="1">Membrane</location>
        <topology evidence="1">Single-pass membrane protein</topology>
    </subcellularLocation>
</comment>
<feature type="region of interest" description="Disordered" evidence="5">
    <location>
        <begin position="119"/>
        <end position="158"/>
    </location>
</feature>
<dbReference type="InterPro" id="IPR051694">
    <property type="entry name" value="Immunoregulatory_rcpt-like"/>
</dbReference>
<gene>
    <name evidence="8" type="ORF">PENSTE_c004G09287</name>
</gene>
<feature type="chain" id="PRO_5012076685" description="Mid2 domain-containing protein" evidence="7">
    <location>
        <begin position="22"/>
        <end position="277"/>
    </location>
</feature>
<feature type="region of interest" description="Disordered" evidence="5">
    <location>
        <begin position="192"/>
        <end position="277"/>
    </location>
</feature>
<dbReference type="GO" id="GO:0016020">
    <property type="term" value="C:membrane"/>
    <property type="evidence" value="ECO:0007669"/>
    <property type="project" value="UniProtKB-SubCell"/>
</dbReference>
<dbReference type="CDD" id="cd12087">
    <property type="entry name" value="TM_EGFR-like"/>
    <property type="match status" value="1"/>
</dbReference>
<feature type="compositionally biased region" description="Basic and acidic residues" evidence="5">
    <location>
        <begin position="246"/>
        <end position="266"/>
    </location>
</feature>
<accession>A0A1V6TMN2</accession>
<keyword evidence="2 6" id="KW-0812">Transmembrane</keyword>